<reference evidence="2 3" key="1">
    <citation type="journal article" date="2023" name="Arcadia Sci">
        <title>De novo assembly of a long-read Amblyomma americanum tick genome.</title>
        <authorList>
            <person name="Chou S."/>
            <person name="Poskanzer K.E."/>
            <person name="Rollins M."/>
            <person name="Thuy-Boun P.S."/>
        </authorList>
    </citation>
    <scope>NUCLEOTIDE SEQUENCE [LARGE SCALE GENOMIC DNA]</scope>
    <source>
        <strain evidence="2">F_SG_1</strain>
        <tissue evidence="2">Salivary glands</tissue>
    </source>
</reference>
<gene>
    <name evidence="2" type="ORF">V5799_011870</name>
</gene>
<feature type="region of interest" description="Disordered" evidence="1">
    <location>
        <begin position="217"/>
        <end position="239"/>
    </location>
</feature>
<evidence type="ECO:0000313" key="2">
    <source>
        <dbReference type="EMBL" id="KAK8773600.1"/>
    </source>
</evidence>
<organism evidence="2 3">
    <name type="scientific">Amblyomma americanum</name>
    <name type="common">Lone star tick</name>
    <dbReference type="NCBI Taxonomy" id="6943"/>
    <lineage>
        <taxon>Eukaryota</taxon>
        <taxon>Metazoa</taxon>
        <taxon>Ecdysozoa</taxon>
        <taxon>Arthropoda</taxon>
        <taxon>Chelicerata</taxon>
        <taxon>Arachnida</taxon>
        <taxon>Acari</taxon>
        <taxon>Parasitiformes</taxon>
        <taxon>Ixodida</taxon>
        <taxon>Ixodoidea</taxon>
        <taxon>Ixodidae</taxon>
        <taxon>Amblyomminae</taxon>
        <taxon>Amblyomma</taxon>
    </lineage>
</organism>
<keyword evidence="3" id="KW-1185">Reference proteome</keyword>
<dbReference type="AlphaFoldDB" id="A0AAQ4EFY5"/>
<comment type="caution">
    <text evidence="2">The sequence shown here is derived from an EMBL/GenBank/DDBJ whole genome shotgun (WGS) entry which is preliminary data.</text>
</comment>
<evidence type="ECO:0000313" key="3">
    <source>
        <dbReference type="Proteomes" id="UP001321473"/>
    </source>
</evidence>
<accession>A0AAQ4EFY5</accession>
<feature type="compositionally biased region" description="Basic and acidic residues" evidence="1">
    <location>
        <begin position="224"/>
        <end position="233"/>
    </location>
</feature>
<evidence type="ECO:0000256" key="1">
    <source>
        <dbReference type="SAM" id="MobiDB-lite"/>
    </source>
</evidence>
<protein>
    <submittedName>
        <fullName evidence="2">Uncharacterized protein</fullName>
    </submittedName>
</protein>
<sequence>MRKREHVFQEESGITFDHVVRNDMQMNELKPRGCRVRLLLQTSRVVPACVQWKSEAVFRVPIVSTCTGNGPGYLTVGVSLTPMHLPTGAGSARAGAEFETAVSLYCGVGDTGLQLEGDDFGVACVDRGSSTGRGEFEVLDSSWLCDETIGSCDAPVVGTDDILMSLGGSKFGGVLAEDGISPRSPAEVNASVVSSGWPCSSFSGMIHTRGLYLENHQEKKKVVRSSDPKKPGEEMTGPVVLLPPRLNKDSSAFNLRCLSRV</sequence>
<dbReference type="EMBL" id="JARKHS020016617">
    <property type="protein sequence ID" value="KAK8773600.1"/>
    <property type="molecule type" value="Genomic_DNA"/>
</dbReference>
<name>A0AAQ4EFY5_AMBAM</name>
<dbReference type="Proteomes" id="UP001321473">
    <property type="component" value="Unassembled WGS sequence"/>
</dbReference>
<proteinExistence type="predicted"/>